<dbReference type="InterPro" id="IPR036390">
    <property type="entry name" value="WH_DNA-bd_sf"/>
</dbReference>
<proteinExistence type="inferred from homology"/>
<dbReference type="GO" id="GO:0006351">
    <property type="term" value="P:DNA-templated transcription"/>
    <property type="evidence" value="ECO:0007669"/>
    <property type="project" value="TreeGrafter"/>
</dbReference>
<dbReference type="FunFam" id="1.10.10.10:FF:000001">
    <property type="entry name" value="LysR family transcriptional regulator"/>
    <property type="match status" value="1"/>
</dbReference>
<name>A0A6L3B596_AZOBR</name>
<feature type="domain" description="HTH lysR-type" evidence="5">
    <location>
        <begin position="2"/>
        <end position="59"/>
    </location>
</feature>
<dbReference type="Pfam" id="PF03466">
    <property type="entry name" value="LysR_substrate"/>
    <property type="match status" value="1"/>
</dbReference>
<dbReference type="GO" id="GO:0003700">
    <property type="term" value="F:DNA-binding transcription factor activity"/>
    <property type="evidence" value="ECO:0007669"/>
    <property type="project" value="InterPro"/>
</dbReference>
<dbReference type="Gene3D" id="1.10.10.10">
    <property type="entry name" value="Winged helix-like DNA-binding domain superfamily/Winged helix DNA-binding domain"/>
    <property type="match status" value="1"/>
</dbReference>
<evidence type="ECO:0000256" key="2">
    <source>
        <dbReference type="ARBA" id="ARBA00023015"/>
    </source>
</evidence>
<dbReference type="InterPro" id="IPR000847">
    <property type="entry name" value="LysR_HTH_N"/>
</dbReference>
<dbReference type="Gene3D" id="3.40.190.290">
    <property type="match status" value="1"/>
</dbReference>
<dbReference type="AlphaFoldDB" id="A0A6L3B596"/>
<accession>A0A6L3B596</accession>
<reference evidence="6 7" key="1">
    <citation type="submission" date="2018-07" db="EMBL/GenBank/DDBJ databases">
        <title>Genome sequence of Roseomonas fauriae ATCC 49958.</title>
        <authorList>
            <person name="Sant'Anna F.H."/>
            <person name="Baldani J.I."/>
            <person name="Zilli J.E."/>
            <person name="Reis V.M."/>
            <person name="Hartmann A."/>
            <person name="Cruz L."/>
            <person name="de Souza E.M."/>
            <person name="de Oliveira Pedrosa F."/>
            <person name="Passaglia L.M.P."/>
        </authorList>
    </citation>
    <scope>NUCLEOTIDE SEQUENCE [LARGE SCALE GENOMIC DNA]</scope>
    <source>
        <strain evidence="6 7">ATCC 49958</strain>
    </source>
</reference>
<dbReference type="InterPro" id="IPR036388">
    <property type="entry name" value="WH-like_DNA-bd_sf"/>
</dbReference>
<evidence type="ECO:0000313" key="6">
    <source>
        <dbReference type="EMBL" id="KAA0688175.1"/>
    </source>
</evidence>
<dbReference type="PRINTS" id="PR00039">
    <property type="entry name" value="HTHLYSR"/>
</dbReference>
<dbReference type="PROSITE" id="PS50931">
    <property type="entry name" value="HTH_LYSR"/>
    <property type="match status" value="1"/>
</dbReference>
<comment type="caution">
    <text evidence="6">The sequence shown here is derived from an EMBL/GenBank/DDBJ whole genome shotgun (WGS) entry which is preliminary data.</text>
</comment>
<dbReference type="SUPFAM" id="SSF46785">
    <property type="entry name" value="Winged helix' DNA-binding domain"/>
    <property type="match status" value="1"/>
</dbReference>
<keyword evidence="2" id="KW-0805">Transcription regulation</keyword>
<sequence length="312" mass="34002">MPEFADLKSFVEIVDSGGFNRAAHRLGISKSILSRRMARLEAELGTRLLSRTTRGISPTDAGLEFKARCERILADLEDARDSVAQRGGGMIGRLRLSVPAAFVHHMAPVLADLARLHPRLAMDVSYSDRIADLIGERFDAAVRIGTLRDSSLVARRIAPVRAVLVASPEYIGRHGRPDAPADLTTHECLIYSGAVQTEWRFRSGKNWLSVRPEGRLRTDSGDAIVQWAIAGLGIAAVPLFLVSEFIASGRLEALLLGYDMPEHGLYVLRPPGPHVLGKVRILIDTLVARFGGEHASCVGSPSPQEERPPRGN</sequence>
<dbReference type="InterPro" id="IPR005119">
    <property type="entry name" value="LysR_subst-bd"/>
</dbReference>
<dbReference type="InterPro" id="IPR058163">
    <property type="entry name" value="LysR-type_TF_proteobact-type"/>
</dbReference>
<evidence type="ECO:0000256" key="3">
    <source>
        <dbReference type="ARBA" id="ARBA00023125"/>
    </source>
</evidence>
<evidence type="ECO:0000256" key="1">
    <source>
        <dbReference type="ARBA" id="ARBA00009437"/>
    </source>
</evidence>
<dbReference type="SUPFAM" id="SSF53850">
    <property type="entry name" value="Periplasmic binding protein-like II"/>
    <property type="match status" value="1"/>
</dbReference>
<keyword evidence="3" id="KW-0238">DNA-binding</keyword>
<evidence type="ECO:0000256" key="4">
    <source>
        <dbReference type="ARBA" id="ARBA00023163"/>
    </source>
</evidence>
<dbReference type="PANTHER" id="PTHR30537">
    <property type="entry name" value="HTH-TYPE TRANSCRIPTIONAL REGULATOR"/>
    <property type="match status" value="1"/>
</dbReference>
<evidence type="ECO:0000259" key="5">
    <source>
        <dbReference type="PROSITE" id="PS50931"/>
    </source>
</evidence>
<dbReference type="RefSeq" id="WP_149162899.1">
    <property type="nucleotide sequence ID" value="NZ_QOKV01000001.1"/>
</dbReference>
<dbReference type="Pfam" id="PF00126">
    <property type="entry name" value="HTH_1"/>
    <property type="match status" value="1"/>
</dbReference>
<keyword evidence="4" id="KW-0804">Transcription</keyword>
<dbReference type="EMBL" id="QOKV01000001">
    <property type="protein sequence ID" value="KAA0688175.1"/>
    <property type="molecule type" value="Genomic_DNA"/>
</dbReference>
<dbReference type="PANTHER" id="PTHR30537:SF66">
    <property type="entry name" value="IRON-REGULATED VIRULENCE REGULATORY PROTEIN IRGB"/>
    <property type="match status" value="1"/>
</dbReference>
<protein>
    <submittedName>
        <fullName evidence="6">LysR family transcriptional regulator</fullName>
    </submittedName>
</protein>
<comment type="similarity">
    <text evidence="1">Belongs to the LysR transcriptional regulatory family.</text>
</comment>
<dbReference type="GO" id="GO:0043565">
    <property type="term" value="F:sequence-specific DNA binding"/>
    <property type="evidence" value="ECO:0007669"/>
    <property type="project" value="TreeGrafter"/>
</dbReference>
<evidence type="ECO:0000313" key="7">
    <source>
        <dbReference type="Proteomes" id="UP000476837"/>
    </source>
</evidence>
<dbReference type="Proteomes" id="UP000476837">
    <property type="component" value="Unassembled WGS sequence"/>
</dbReference>
<dbReference type="CDD" id="cd08422">
    <property type="entry name" value="PBP2_CrgA_like"/>
    <property type="match status" value="1"/>
</dbReference>
<organism evidence="6 7">
    <name type="scientific">Azospirillum brasilense</name>
    <dbReference type="NCBI Taxonomy" id="192"/>
    <lineage>
        <taxon>Bacteria</taxon>
        <taxon>Pseudomonadati</taxon>
        <taxon>Pseudomonadota</taxon>
        <taxon>Alphaproteobacteria</taxon>
        <taxon>Rhodospirillales</taxon>
        <taxon>Azospirillaceae</taxon>
        <taxon>Azospirillum</taxon>
    </lineage>
</organism>
<gene>
    <name evidence="6" type="ORF">DS837_00040</name>
</gene>